<feature type="region of interest" description="Disordered" evidence="9">
    <location>
        <begin position="227"/>
        <end position="252"/>
    </location>
</feature>
<evidence type="ECO:0000256" key="5">
    <source>
        <dbReference type="ARBA" id="ARBA00022729"/>
    </source>
</evidence>
<dbReference type="VEuPathDB" id="TriTrypDB:Tb1125.11.12710"/>
<name>M4SVS2_9TRYP</name>
<dbReference type="VEuPathDB" id="TriTrypDB:Tbg972.11.14190"/>
<dbReference type="VEuPathDB" id="TriTrypDB:Tb427_000121100"/>
<sequence>FPNLKRELDETINEAVYGTKTNGDDAQTPVGSSRATVCGAENGDAGSGAGSSLKHDLLCLCGAVSGNLDKVCCADCGAQTTHSWGAAATVPTAWQPIKNNCPTHAGTSVLTTANLQQAISAFYTTISTKQSSTRKKQYVLGLLSGDGTTGCAGTSAENGGACVIYGAAAPGGKTTVSIPWASKALNAAEIADKLIKRQTTIQRLEDRLRLLNVSVATLIHNVADQASAQAAGSNTGDNTSPRQQTKSESECNAAKDDQEACKNIEDKGCVFDSEGEKGKKCTLSKEAKKEAEKAKAEKTGGAAATTDKCKGKSQTDCKDGCKWEGTECKDSSFLLDKKFALSVVSAAFAALLF</sequence>
<dbReference type="AlphaFoldDB" id="M4SVS2"/>
<dbReference type="Pfam" id="PF13206">
    <property type="entry name" value="VSG_B"/>
    <property type="match status" value="1"/>
</dbReference>
<dbReference type="InterPro" id="IPR027446">
    <property type="entry name" value="VSG_C_dom_sf"/>
</dbReference>
<dbReference type="InterPro" id="IPR025932">
    <property type="entry name" value="Trypano_VSG_B_N_dom"/>
</dbReference>
<evidence type="ECO:0000256" key="3">
    <source>
        <dbReference type="ARBA" id="ARBA00022475"/>
    </source>
</evidence>
<reference evidence="12" key="2">
    <citation type="journal article" date="2014" name="Mol. Biochem. Parasitol.">
        <title>Capturing the variant surface glycoprotein repertoire (the VSGnome) of Trypanosoma brucei Lister 427.</title>
        <authorList>
            <person name="Cross G.A."/>
            <person name="Kim H.S."/>
            <person name="Wickstead B."/>
        </authorList>
    </citation>
    <scope>NUCLEOTIDE SEQUENCE</scope>
    <source>
        <strain evidence="12">Lister 427</strain>
    </source>
</reference>
<keyword evidence="7" id="KW-0325">Glycoprotein</keyword>
<evidence type="ECO:0000256" key="1">
    <source>
        <dbReference type="ARBA" id="ARBA00002523"/>
    </source>
</evidence>
<keyword evidence="4" id="KW-0336">GPI-anchor</keyword>
<dbReference type="EMBL" id="KC611411">
    <property type="protein sequence ID" value="AGH58842.1"/>
    <property type="molecule type" value="Genomic_DNA"/>
</dbReference>
<feature type="compositionally biased region" description="Basic and acidic residues" evidence="9">
    <location>
        <begin position="307"/>
        <end position="317"/>
    </location>
</feature>
<feature type="region of interest" description="Disordered" evidence="9">
    <location>
        <begin position="292"/>
        <end position="317"/>
    </location>
</feature>
<evidence type="ECO:0000256" key="8">
    <source>
        <dbReference type="ARBA" id="ARBA00023288"/>
    </source>
</evidence>
<evidence type="ECO:0000256" key="9">
    <source>
        <dbReference type="SAM" id="MobiDB-lite"/>
    </source>
</evidence>
<evidence type="ECO:0000313" key="12">
    <source>
        <dbReference type="EMBL" id="AGH58842.1"/>
    </source>
</evidence>
<feature type="domain" description="Trypanosome variant surface glycoprotein B-type N-terminal" evidence="11">
    <location>
        <begin position="5"/>
        <end position="209"/>
    </location>
</feature>
<keyword evidence="8" id="KW-0449">Lipoprotein</keyword>
<dbReference type="GO" id="GO:0098552">
    <property type="term" value="C:side of membrane"/>
    <property type="evidence" value="ECO:0007669"/>
    <property type="project" value="UniProtKB-KW"/>
</dbReference>
<dbReference type="Gene3D" id="3.30.1680.40">
    <property type="match status" value="1"/>
</dbReference>
<evidence type="ECO:0000259" key="10">
    <source>
        <dbReference type="Pfam" id="PF10659"/>
    </source>
</evidence>
<dbReference type="VEuPathDB" id="TriTrypDB:Tb09.v4.0113"/>
<dbReference type="SUPFAM" id="SSF118251">
    <property type="entry name" value="Variant surface glycoprotein MITAT 1.2, VSG 221, C-terminal domain"/>
    <property type="match status" value="1"/>
</dbReference>
<organism evidence="12">
    <name type="scientific">Trypanosoma brucei</name>
    <dbReference type="NCBI Taxonomy" id="5691"/>
    <lineage>
        <taxon>Eukaryota</taxon>
        <taxon>Discoba</taxon>
        <taxon>Euglenozoa</taxon>
        <taxon>Kinetoplastea</taxon>
        <taxon>Metakinetoplastina</taxon>
        <taxon>Trypanosomatida</taxon>
        <taxon>Trypanosomatidae</taxon>
        <taxon>Trypanosoma</taxon>
    </lineage>
</organism>
<keyword evidence="3" id="KW-1003">Cell membrane</keyword>
<feature type="compositionally biased region" description="Polar residues" evidence="9">
    <location>
        <begin position="227"/>
        <end position="244"/>
    </location>
</feature>
<dbReference type="InterPro" id="IPR019609">
    <property type="entry name" value="Variant_surf_glycoprt_trypan_C"/>
</dbReference>
<keyword evidence="5" id="KW-0732">Signal</keyword>
<comment type="subcellular location">
    <subcellularLocation>
        <location evidence="2">Cell membrane</location>
        <topology evidence="2">Lipid-anchor</topology>
        <topology evidence="2">GPI-anchor</topology>
    </subcellularLocation>
</comment>
<reference evidence="12" key="1">
    <citation type="submission" date="2013-02" db="EMBL/GenBank/DDBJ databases">
        <authorList>
            <person name="Cross G.A.M."/>
            <person name="Kim H.-S."/>
            <person name="Wickstead B."/>
        </authorList>
    </citation>
    <scope>NUCLEOTIDE SEQUENCE</scope>
    <source>
        <strain evidence="12">Lister 427</strain>
    </source>
</reference>
<evidence type="ECO:0000256" key="6">
    <source>
        <dbReference type="ARBA" id="ARBA00023136"/>
    </source>
</evidence>
<evidence type="ECO:0000256" key="4">
    <source>
        <dbReference type="ARBA" id="ARBA00022622"/>
    </source>
</evidence>
<evidence type="ECO:0000259" key="11">
    <source>
        <dbReference type="Pfam" id="PF13206"/>
    </source>
</evidence>
<dbReference type="Pfam" id="PF10659">
    <property type="entry name" value="Trypan_glycop_C"/>
    <property type="match status" value="1"/>
</dbReference>
<feature type="domain" description="Trypanosome variant surface glycoprotein C-terminal" evidence="10">
    <location>
        <begin position="251"/>
        <end position="352"/>
    </location>
</feature>
<protein>
    <submittedName>
        <fullName evidence="12">Variant surface glycoprotein 2106</fullName>
    </submittedName>
</protein>
<dbReference type="GO" id="GO:0005886">
    <property type="term" value="C:plasma membrane"/>
    <property type="evidence" value="ECO:0007669"/>
    <property type="project" value="UniProtKB-SubCell"/>
</dbReference>
<feature type="non-terminal residue" evidence="12">
    <location>
        <position position="1"/>
    </location>
</feature>
<evidence type="ECO:0000256" key="2">
    <source>
        <dbReference type="ARBA" id="ARBA00004609"/>
    </source>
</evidence>
<evidence type="ECO:0000256" key="7">
    <source>
        <dbReference type="ARBA" id="ARBA00023180"/>
    </source>
</evidence>
<proteinExistence type="predicted"/>
<accession>M4SVS2</accession>
<comment type="function">
    <text evidence="1">VSG forms a coat on the surface of the parasite. The trypanosome evades the immune response of the host by expressing a series of antigenically distinct VSGs from an estimated 1000 VSG genes.</text>
</comment>
<keyword evidence="6" id="KW-0472">Membrane</keyword>